<reference evidence="2" key="2">
    <citation type="submission" date="2015-01" db="EMBL/GenBank/DDBJ databases">
        <title>Evolutionary Origins and Diversification of the Mycorrhizal Mutualists.</title>
        <authorList>
            <consortium name="DOE Joint Genome Institute"/>
            <consortium name="Mycorrhizal Genomics Consortium"/>
            <person name="Kohler A."/>
            <person name="Kuo A."/>
            <person name="Nagy L.G."/>
            <person name="Floudas D."/>
            <person name="Copeland A."/>
            <person name="Barry K.W."/>
            <person name="Cichocki N."/>
            <person name="Veneault-Fourrey C."/>
            <person name="LaButti K."/>
            <person name="Lindquist E.A."/>
            <person name="Lipzen A."/>
            <person name="Lundell T."/>
            <person name="Morin E."/>
            <person name="Murat C."/>
            <person name="Riley R."/>
            <person name="Ohm R."/>
            <person name="Sun H."/>
            <person name="Tunlid A."/>
            <person name="Henrissat B."/>
            <person name="Grigoriev I.V."/>
            <person name="Hibbett D.S."/>
            <person name="Martin F."/>
        </authorList>
    </citation>
    <scope>NUCLEOTIDE SEQUENCE [LARGE SCALE GENOMIC DNA]</scope>
    <source>
        <strain evidence="2">F 1598</strain>
    </source>
</reference>
<dbReference type="InterPro" id="IPR052922">
    <property type="entry name" value="Cytidylate_Kinase-2"/>
</dbReference>
<evidence type="ECO:0000313" key="2">
    <source>
        <dbReference type="Proteomes" id="UP000054166"/>
    </source>
</evidence>
<keyword evidence="2" id="KW-1185">Reference proteome</keyword>
<dbReference type="PANTHER" id="PTHR37816">
    <property type="entry name" value="YALI0E33011P"/>
    <property type="match status" value="1"/>
</dbReference>
<sequence>MASTCPLIGDSNGHYRVRVVGNSVAIWLANQINVPYISLDQFYWQPDWKETPRDEFRAQVYAALVNNKGGWVIDGNYTSHVGDLLDKEATDIIWLDPPLLLYLPRICIRTFLRILSRSPPCSPGCQESIGRMFSSDSIVWWCITNHSTMRKRETEKMRELGIHNGGIMRRIGGWGHELWQWKRQVQEVISSQL</sequence>
<dbReference type="EMBL" id="KN832972">
    <property type="protein sequence ID" value="KIM90781.1"/>
    <property type="molecule type" value="Genomic_DNA"/>
</dbReference>
<name>A0A0C3GJG0_PILCF</name>
<organism evidence="1 2">
    <name type="scientific">Piloderma croceum (strain F 1598)</name>
    <dbReference type="NCBI Taxonomy" id="765440"/>
    <lineage>
        <taxon>Eukaryota</taxon>
        <taxon>Fungi</taxon>
        <taxon>Dikarya</taxon>
        <taxon>Basidiomycota</taxon>
        <taxon>Agaricomycotina</taxon>
        <taxon>Agaricomycetes</taxon>
        <taxon>Agaricomycetidae</taxon>
        <taxon>Atheliales</taxon>
        <taxon>Atheliaceae</taxon>
        <taxon>Piloderma</taxon>
    </lineage>
</organism>
<dbReference type="InterPro" id="IPR027417">
    <property type="entry name" value="P-loop_NTPase"/>
</dbReference>
<dbReference type="InParanoid" id="A0A0C3GJG0"/>
<reference evidence="1 2" key="1">
    <citation type="submission" date="2014-04" db="EMBL/GenBank/DDBJ databases">
        <authorList>
            <consortium name="DOE Joint Genome Institute"/>
            <person name="Kuo A."/>
            <person name="Tarkka M."/>
            <person name="Buscot F."/>
            <person name="Kohler A."/>
            <person name="Nagy L.G."/>
            <person name="Floudas D."/>
            <person name="Copeland A."/>
            <person name="Barry K.W."/>
            <person name="Cichocki N."/>
            <person name="Veneault-Fourrey C."/>
            <person name="LaButti K."/>
            <person name="Lindquist E.A."/>
            <person name="Lipzen A."/>
            <person name="Lundell T."/>
            <person name="Morin E."/>
            <person name="Murat C."/>
            <person name="Sun H."/>
            <person name="Tunlid A."/>
            <person name="Henrissat B."/>
            <person name="Grigoriev I.V."/>
            <person name="Hibbett D.S."/>
            <person name="Martin F."/>
            <person name="Nordberg H.P."/>
            <person name="Cantor M.N."/>
            <person name="Hua S.X."/>
        </authorList>
    </citation>
    <scope>NUCLEOTIDE SEQUENCE [LARGE SCALE GENOMIC DNA]</scope>
    <source>
        <strain evidence="1 2">F 1598</strain>
    </source>
</reference>
<dbReference type="SUPFAM" id="SSF52540">
    <property type="entry name" value="P-loop containing nucleoside triphosphate hydrolases"/>
    <property type="match status" value="1"/>
</dbReference>
<dbReference type="Proteomes" id="UP000054166">
    <property type="component" value="Unassembled WGS sequence"/>
</dbReference>
<accession>A0A0C3GJG0</accession>
<dbReference type="AlphaFoldDB" id="A0A0C3GJG0"/>
<dbReference type="PANTHER" id="PTHR37816:SF1">
    <property type="entry name" value="TOXIN"/>
    <property type="match status" value="1"/>
</dbReference>
<evidence type="ECO:0000313" key="1">
    <source>
        <dbReference type="EMBL" id="KIM90781.1"/>
    </source>
</evidence>
<gene>
    <name evidence="1" type="ORF">PILCRDRAFT_811259</name>
</gene>
<proteinExistence type="predicted"/>
<protein>
    <submittedName>
        <fullName evidence="1">Uncharacterized protein</fullName>
    </submittedName>
</protein>
<dbReference type="OrthoDB" id="65590at2759"/>
<dbReference type="HOGENOM" id="CLU_092618_1_1_1"/>